<reference evidence="1" key="1">
    <citation type="submission" date="2021-01" db="EMBL/GenBank/DDBJ databases">
        <title>Fulvivirga kasyanovii gen. nov., sp nov., a novel member of the phylum Bacteroidetes isolated from seawater in a mussel farm.</title>
        <authorList>
            <person name="Zhao L.-H."/>
            <person name="Wang Z.-J."/>
        </authorList>
    </citation>
    <scope>NUCLEOTIDE SEQUENCE</scope>
    <source>
        <strain evidence="1">29W222</strain>
    </source>
</reference>
<dbReference type="Proteomes" id="UP000614216">
    <property type="component" value="Unassembled WGS sequence"/>
</dbReference>
<evidence type="ECO:0000313" key="2">
    <source>
        <dbReference type="Proteomes" id="UP000614216"/>
    </source>
</evidence>
<dbReference type="AlphaFoldDB" id="A0A937FVG9"/>
<protein>
    <submittedName>
        <fullName evidence="1">Uncharacterized protein</fullName>
    </submittedName>
</protein>
<dbReference type="EMBL" id="JAEUGD010000018">
    <property type="protein sequence ID" value="MBL6445738.1"/>
    <property type="molecule type" value="Genomic_DNA"/>
</dbReference>
<accession>A0A937FVG9</accession>
<name>A0A937FVG9_9BACT</name>
<evidence type="ECO:0000313" key="1">
    <source>
        <dbReference type="EMBL" id="MBL6445738.1"/>
    </source>
</evidence>
<gene>
    <name evidence="1" type="ORF">JMN32_05420</name>
</gene>
<sequence length="68" mass="7826">MKSLHQQIKYIEYEIGKYETAYKINEKKLHEGDSSVILVMALIQDTLQYLNSIKVSLSTLKYTDNDGA</sequence>
<keyword evidence="2" id="KW-1185">Reference proteome</keyword>
<proteinExistence type="predicted"/>
<dbReference type="RefSeq" id="WP_202855282.1">
    <property type="nucleotide sequence ID" value="NZ_JAEUGD010000018.1"/>
</dbReference>
<comment type="caution">
    <text evidence="1">The sequence shown here is derived from an EMBL/GenBank/DDBJ whole genome shotgun (WGS) entry which is preliminary data.</text>
</comment>
<organism evidence="1 2">
    <name type="scientific">Fulvivirga marina</name>
    <dbReference type="NCBI Taxonomy" id="2494733"/>
    <lineage>
        <taxon>Bacteria</taxon>
        <taxon>Pseudomonadati</taxon>
        <taxon>Bacteroidota</taxon>
        <taxon>Cytophagia</taxon>
        <taxon>Cytophagales</taxon>
        <taxon>Fulvivirgaceae</taxon>
        <taxon>Fulvivirga</taxon>
    </lineage>
</organism>